<evidence type="ECO:0000313" key="2">
    <source>
        <dbReference type="EMBL" id="NOL59895.1"/>
    </source>
</evidence>
<gene>
    <name evidence="1" type="ORF">FAD_0365</name>
    <name evidence="2" type="ORF">HLB00_03480</name>
</gene>
<name>A0A1V0N2G4_9ARCH</name>
<dbReference type="EMBL" id="JABGBP010000112">
    <property type="protein sequence ID" value="NOL59895.1"/>
    <property type="molecule type" value="Genomic_DNA"/>
</dbReference>
<dbReference type="AlphaFoldDB" id="A0A1V0N2G4"/>
<sequence>MKCSTPDCAGEMEPAGNMNFRVGGYTGIGGMFLGGWNDLTETTQTFTLYKCNTCGKVELYEPQPVQDDRGEKKHHFL</sequence>
<dbReference type="EMBL" id="CP015363">
    <property type="protein sequence ID" value="ARD84286.1"/>
    <property type="molecule type" value="Genomic_DNA"/>
</dbReference>
<dbReference type="Proteomes" id="UP000192050">
    <property type="component" value="Chromosome"/>
</dbReference>
<evidence type="ECO:0000313" key="4">
    <source>
        <dbReference type="Proteomes" id="UP000546917"/>
    </source>
</evidence>
<keyword evidence="3" id="KW-1185">Reference proteome</keyword>
<dbReference type="STRING" id="74969.FAD_0365"/>
<dbReference type="RefSeq" id="WP_009887384.1">
    <property type="nucleotide sequence ID" value="NZ_CP015363.1"/>
</dbReference>
<dbReference type="GeneID" id="16025530"/>
<dbReference type="OrthoDB" id="57000at2157"/>
<dbReference type="Proteomes" id="UP000546917">
    <property type="component" value="Unassembled WGS sequence"/>
</dbReference>
<organism evidence="1 3">
    <name type="scientific">Ferroplasma acidiphilum</name>
    <dbReference type="NCBI Taxonomy" id="74969"/>
    <lineage>
        <taxon>Archaea</taxon>
        <taxon>Methanobacteriati</taxon>
        <taxon>Thermoplasmatota</taxon>
        <taxon>Thermoplasmata</taxon>
        <taxon>Thermoplasmatales</taxon>
        <taxon>Ferroplasmaceae</taxon>
        <taxon>Ferroplasma</taxon>
    </lineage>
</organism>
<reference evidence="2 4" key="2">
    <citation type="submission" date="2020-05" db="EMBL/GenBank/DDBJ databases">
        <authorList>
            <person name="Zhang R."/>
        </authorList>
    </citation>
    <scope>NUCLEOTIDE SEQUENCE [LARGE SCALE GENOMIC DNA]</scope>
    <source>
        <strain evidence="2 4">DSM 28986</strain>
    </source>
</reference>
<dbReference type="KEGG" id="fai:FAD_0365"/>
<accession>A0A1V0N2G4</accession>
<evidence type="ECO:0000313" key="1">
    <source>
        <dbReference type="EMBL" id="ARD84286.1"/>
    </source>
</evidence>
<reference evidence="1 3" key="1">
    <citation type="submission" date="2011-10" db="EMBL/GenBank/DDBJ databases">
        <title>Metabolic and evolutionary patterns in the extreme acidophile Ferroplasma acidiphilum.</title>
        <authorList>
            <person name="Golyshina O.V."/>
            <person name="Kozyavkin S.A."/>
            <person name="Tatusov R.L."/>
            <person name="Slesarev A.I."/>
            <person name="Golyshin P.N."/>
        </authorList>
    </citation>
    <scope>NUCLEOTIDE SEQUENCE [LARGE SCALE GENOMIC DNA]</scope>
    <source>
        <strain evidence="1">Berkeley</strain>
        <strain evidence="3">Y</strain>
    </source>
</reference>
<protein>
    <submittedName>
        <fullName evidence="2">Nucleotide-binding protein</fullName>
    </submittedName>
</protein>
<proteinExistence type="predicted"/>
<evidence type="ECO:0000313" key="3">
    <source>
        <dbReference type="Proteomes" id="UP000192050"/>
    </source>
</evidence>